<sequence length="233" mass="25435">MLAADERLGSVAELQERLAAAEVAYESAHFVHSILRYLDRKHRTRVGEGLCGSRHPARRKPRPDQREIGEVAGNLGALSFHEFNLLRGPQAKRRSAAIGTNQSAAAKQDAPEPARDDDGHPVQRLAVYRRKDRLARRAARFAVVTEAIVLADPPGPAIVIGRRVGVGGKESFGGLLVLNRPGDRQEAALPDFLCRGLDALKGEHPLFSVCDLIADLQPRGQERCSRPALTRSP</sequence>
<accession>A0A508WTG2</accession>
<evidence type="ECO:0000256" key="1">
    <source>
        <dbReference type="SAM" id="MobiDB-lite"/>
    </source>
</evidence>
<organism evidence="2 3">
    <name type="scientific">Sinorhizobium medicae</name>
    <dbReference type="NCBI Taxonomy" id="110321"/>
    <lineage>
        <taxon>Bacteria</taxon>
        <taxon>Pseudomonadati</taxon>
        <taxon>Pseudomonadota</taxon>
        <taxon>Alphaproteobacteria</taxon>
        <taxon>Hyphomicrobiales</taxon>
        <taxon>Rhizobiaceae</taxon>
        <taxon>Sinorhizobium/Ensifer group</taxon>
        <taxon>Sinorhizobium</taxon>
    </lineage>
</organism>
<evidence type="ECO:0000313" key="3">
    <source>
        <dbReference type="Proteomes" id="UP000507954"/>
    </source>
</evidence>
<feature type="region of interest" description="Disordered" evidence="1">
    <location>
        <begin position="94"/>
        <end position="121"/>
    </location>
</feature>
<protein>
    <submittedName>
        <fullName evidence="2">Uncharacterized protein</fullName>
    </submittedName>
</protein>
<dbReference type="AlphaFoldDB" id="A0A508WTG2"/>
<reference evidence="2 3" key="1">
    <citation type="submission" date="2019-06" db="EMBL/GenBank/DDBJ databases">
        <authorList>
            <person name="Le Quere A."/>
            <person name="Colella S."/>
        </authorList>
    </citation>
    <scope>NUCLEOTIDE SEQUENCE [LARGE SCALE GENOMIC DNA]</scope>
    <source>
        <strain evidence="2">EmedicaeMD41</strain>
    </source>
</reference>
<dbReference type="EMBL" id="CABFNB010000001">
    <property type="protein sequence ID" value="VTZ58949.1"/>
    <property type="molecule type" value="Genomic_DNA"/>
</dbReference>
<name>A0A508WTG2_9HYPH</name>
<gene>
    <name evidence="2" type="ORF">EMEDMD4_10125</name>
</gene>
<dbReference type="Proteomes" id="UP000507954">
    <property type="component" value="Unassembled WGS sequence"/>
</dbReference>
<proteinExistence type="predicted"/>
<evidence type="ECO:0000313" key="2">
    <source>
        <dbReference type="EMBL" id="VTZ58949.1"/>
    </source>
</evidence>
<feature type="compositionally biased region" description="Basic and acidic residues" evidence="1">
    <location>
        <begin position="109"/>
        <end position="121"/>
    </location>
</feature>